<dbReference type="EMBL" id="PFMS01000081">
    <property type="protein sequence ID" value="PIZ15583.1"/>
    <property type="molecule type" value="Genomic_DNA"/>
</dbReference>
<protein>
    <submittedName>
        <fullName evidence="1">Uncharacterized protein</fullName>
    </submittedName>
</protein>
<comment type="caution">
    <text evidence="1">The sequence shown here is derived from an EMBL/GenBank/DDBJ whole genome shotgun (WGS) entry which is preliminary data.</text>
</comment>
<gene>
    <name evidence="1" type="ORF">COY51_04865</name>
</gene>
<proteinExistence type="predicted"/>
<dbReference type="AlphaFoldDB" id="A0A2H9PAM6"/>
<name>A0A2H9PAM6_9BACT</name>
<accession>A0A2H9PAM6</accession>
<organism evidence="1 2">
    <name type="scientific">Candidatus Desantisbacteria bacterium CG_4_10_14_0_8_um_filter_39_17</name>
    <dbReference type="NCBI Taxonomy" id="1974542"/>
    <lineage>
        <taxon>Bacteria</taxon>
        <taxon>Candidatus Desantisiibacteriota</taxon>
    </lineage>
</organism>
<dbReference type="Proteomes" id="UP000234145">
    <property type="component" value="Unassembled WGS sequence"/>
</dbReference>
<sequence length="88" mass="10091">MAEFTLQLKISLSMVIANFYRKLVNVSKIMEIEEIKKRIVQLVQSCKDTNVFSVKEREIESLIKAGKELKCKNSIVKKLNLSHYGNGC</sequence>
<evidence type="ECO:0000313" key="2">
    <source>
        <dbReference type="Proteomes" id="UP000234145"/>
    </source>
</evidence>
<reference evidence="2" key="1">
    <citation type="submission" date="2017-09" db="EMBL/GenBank/DDBJ databases">
        <title>Depth-based differentiation of microbial function through sediment-hosted aquifers and enrichment of novel symbionts in the deep terrestrial subsurface.</title>
        <authorList>
            <person name="Probst A.J."/>
            <person name="Ladd B."/>
            <person name="Jarett J.K."/>
            <person name="Geller-Mcgrath D.E."/>
            <person name="Sieber C.M.K."/>
            <person name="Emerson J.B."/>
            <person name="Anantharaman K."/>
            <person name="Thomas B.C."/>
            <person name="Malmstrom R."/>
            <person name="Stieglmeier M."/>
            <person name="Klingl A."/>
            <person name="Woyke T."/>
            <person name="Ryan C.M."/>
            <person name="Banfield J.F."/>
        </authorList>
    </citation>
    <scope>NUCLEOTIDE SEQUENCE [LARGE SCALE GENOMIC DNA]</scope>
</reference>
<evidence type="ECO:0000313" key="1">
    <source>
        <dbReference type="EMBL" id="PIZ15583.1"/>
    </source>
</evidence>